<organism evidence="1 2">
    <name type="scientific">Aphanomyces invadans</name>
    <dbReference type="NCBI Taxonomy" id="157072"/>
    <lineage>
        <taxon>Eukaryota</taxon>
        <taxon>Sar</taxon>
        <taxon>Stramenopiles</taxon>
        <taxon>Oomycota</taxon>
        <taxon>Saprolegniomycetes</taxon>
        <taxon>Saprolegniales</taxon>
        <taxon>Verrucalvaceae</taxon>
        <taxon>Aphanomyces</taxon>
    </lineage>
</organism>
<protein>
    <submittedName>
        <fullName evidence="1">Uncharacterized protein</fullName>
    </submittedName>
</protein>
<keyword evidence="2" id="KW-1185">Reference proteome</keyword>
<gene>
    <name evidence="1" type="ORF">DYB32_001558</name>
</gene>
<proteinExistence type="predicted"/>
<dbReference type="AlphaFoldDB" id="A0A3R6VGD7"/>
<reference evidence="1 2" key="1">
    <citation type="submission" date="2018-08" db="EMBL/GenBank/DDBJ databases">
        <title>Aphanomyces genome sequencing and annotation.</title>
        <authorList>
            <person name="Minardi D."/>
            <person name="Oidtmann B."/>
            <person name="Van Der Giezen M."/>
            <person name="Studholme D.J."/>
        </authorList>
    </citation>
    <scope>NUCLEOTIDE SEQUENCE [LARGE SCALE GENOMIC DNA]</scope>
    <source>
        <strain evidence="1 2">NJM0002</strain>
    </source>
</reference>
<name>A0A3R6VGD7_9STRA</name>
<evidence type="ECO:0000313" key="2">
    <source>
        <dbReference type="Proteomes" id="UP000285060"/>
    </source>
</evidence>
<dbReference type="EMBL" id="QUSY01000056">
    <property type="protein sequence ID" value="RHY33825.1"/>
    <property type="molecule type" value="Genomic_DNA"/>
</dbReference>
<dbReference type="VEuPathDB" id="FungiDB:H310_07068"/>
<dbReference type="Proteomes" id="UP000285060">
    <property type="component" value="Unassembled WGS sequence"/>
</dbReference>
<sequence>MLILEFSLLTVFNRSIEPTFLLVILDFVYVEPVTFNALCPSKPYNQDRLTRASVAAAMVGKAKVTFHLPFIYGAKAKSTIAKEEQANRLDSFWFCEAQRPQTDIDGDVRVESAKSGKDNTYIIENRRLQSLLRRKKQHGHVKHVRALKMESIYIDMSDQKARMSPRAITDGWLSEMEDKMAKQRRRITNAKLDAVFGLGYTFKLDLATLNTHRERLARATFRKNQVRRHVSALQCETLTSILGVVCSL</sequence>
<evidence type="ECO:0000313" key="1">
    <source>
        <dbReference type="EMBL" id="RHY33825.1"/>
    </source>
</evidence>
<comment type="caution">
    <text evidence="1">The sequence shown here is derived from an EMBL/GenBank/DDBJ whole genome shotgun (WGS) entry which is preliminary data.</text>
</comment>
<accession>A0A3R6VGD7</accession>